<gene>
    <name evidence="3" type="ORF">AArcSl_1075</name>
</gene>
<accession>A0A343THY8</accession>
<reference evidence="4" key="1">
    <citation type="submission" date="2017-11" db="EMBL/GenBank/DDBJ databases">
        <title>Phenotypic and genomic properties of facultatively anaerobic sulfur-reducing natronoarchaea from hypersaline soda lakes.</title>
        <authorList>
            <person name="Sorokin D.Y."/>
            <person name="Kublanov I.V."/>
            <person name="Roman P."/>
            <person name="Sinninghe Damste J.S."/>
            <person name="Golyshin P.N."/>
            <person name="Rojo D."/>
            <person name="Ciordia S."/>
            <person name="Mena M.D.C."/>
            <person name="Ferrer M."/>
            <person name="Messina E."/>
            <person name="Smedile F."/>
            <person name="La Spada G."/>
            <person name="La Cono V."/>
            <person name="Yakimov M.M."/>
        </authorList>
    </citation>
    <scope>NUCLEOTIDE SEQUENCE [LARGE SCALE GENOMIC DNA]</scope>
    <source>
        <strain evidence="4">AArc-Sl</strain>
    </source>
</reference>
<dbReference type="KEGG" id="hdf:AArcSl_1075"/>
<proteinExistence type="inferred from homology"/>
<dbReference type="RefSeq" id="WP_119816103.1">
    <property type="nucleotide sequence ID" value="NZ_CP025066.1"/>
</dbReference>
<dbReference type="InterPro" id="IPR042529">
    <property type="entry name" value="IF_2B-like_C"/>
</dbReference>
<comment type="similarity">
    <text evidence="1">Belongs to the eIF-2B alpha/beta/delta subunits family.</text>
</comment>
<dbReference type="PROSITE" id="PS51462">
    <property type="entry name" value="NUDIX"/>
    <property type="match status" value="1"/>
</dbReference>
<dbReference type="GO" id="GO:0019509">
    <property type="term" value="P:L-methionine salvage from methylthioadenosine"/>
    <property type="evidence" value="ECO:0007669"/>
    <property type="project" value="TreeGrafter"/>
</dbReference>
<evidence type="ECO:0000313" key="3">
    <source>
        <dbReference type="EMBL" id="AUX08710.1"/>
    </source>
</evidence>
<keyword evidence="3" id="KW-0648">Protein biosynthesis</keyword>
<name>A0A343THY8_9EURY</name>
<dbReference type="GO" id="GO:0046523">
    <property type="term" value="F:S-methyl-5-thioribose-1-phosphate isomerase activity"/>
    <property type="evidence" value="ECO:0007669"/>
    <property type="project" value="TreeGrafter"/>
</dbReference>
<feature type="domain" description="Nudix hydrolase" evidence="2">
    <location>
        <begin position="1"/>
        <end position="133"/>
    </location>
</feature>
<dbReference type="InterPro" id="IPR027363">
    <property type="entry name" value="M1Pi_N"/>
</dbReference>
<dbReference type="GO" id="GO:0003743">
    <property type="term" value="F:translation initiation factor activity"/>
    <property type="evidence" value="ECO:0007669"/>
    <property type="project" value="UniProtKB-KW"/>
</dbReference>
<dbReference type="Pfam" id="PF01008">
    <property type="entry name" value="IF-2B"/>
    <property type="match status" value="1"/>
</dbReference>
<evidence type="ECO:0000256" key="1">
    <source>
        <dbReference type="RuleBase" id="RU003814"/>
    </source>
</evidence>
<keyword evidence="4" id="KW-1185">Reference proteome</keyword>
<protein>
    <submittedName>
        <fullName evidence="3">Translation initiation factor 2B subunit</fullName>
    </submittedName>
</protein>
<dbReference type="InterPro" id="IPR037171">
    <property type="entry name" value="NagB/RpiA_transferase-like"/>
</dbReference>
<dbReference type="EMBL" id="CP025066">
    <property type="protein sequence ID" value="AUX08710.1"/>
    <property type="molecule type" value="Genomic_DNA"/>
</dbReference>
<keyword evidence="3" id="KW-0396">Initiation factor</keyword>
<evidence type="ECO:0000259" key="2">
    <source>
        <dbReference type="PROSITE" id="PS51462"/>
    </source>
</evidence>
<sequence length="445" mass="47667">MYHAVATYLRNRGEILLVRRSSAVDVYPNCWAGLTDYLGADPEDPLAEAERRVRETVGLDGTDLVRSGAPITVPDGDRTWLVHPFLFDVADRQVHPDETVANAEWAHATAIRDRETVPMLWETYCRIAPTVETIRTDEVHGASWLSIRALEVLRDGAGTADEWETIAELAGELVDARPGMVAIGNRVNRVMEAVVAEGDLQEAVPSLDLVHDRTVAAIERAVEADGTASRSVADLLEPGGRFRKRGGPIVTLSRSETVLAALRELRSRARPIGDPDGAAALRVIVGESRPDREGVGVAETLSDSDIEVTLAADSALPWLLERDDAACVLVGADTIDPSGGVYNKAGTYGLALAADRAGVPMVVVASTPKIAPTAGFEQEWSDPAAVYGGSGIDVTTPRFDRTPPGLVTAIVTEHGTLSTADVRSFAAKHRENAAWNRRFDGAGDC</sequence>
<dbReference type="Gene3D" id="3.90.79.10">
    <property type="entry name" value="Nucleoside Triphosphate Pyrophosphohydrolase"/>
    <property type="match status" value="1"/>
</dbReference>
<dbReference type="OrthoDB" id="27639at2157"/>
<evidence type="ECO:0000313" key="4">
    <source>
        <dbReference type="Proteomes" id="UP000263012"/>
    </source>
</evidence>
<dbReference type="InterPro" id="IPR000086">
    <property type="entry name" value="NUDIX_hydrolase_dom"/>
</dbReference>
<dbReference type="Gene3D" id="1.20.120.420">
    <property type="entry name" value="translation initiation factor eif-2b, domain 1"/>
    <property type="match status" value="1"/>
</dbReference>
<dbReference type="Proteomes" id="UP000263012">
    <property type="component" value="Chromosome"/>
</dbReference>
<dbReference type="PANTHER" id="PTHR43475:SF3">
    <property type="entry name" value="TRANSLATION INITIATION FACTOR EIF-2B SUBUNIT FAMILY PROTEIN (AFU_ORTHOLOGUE AFUA_2G14290)"/>
    <property type="match status" value="1"/>
</dbReference>
<dbReference type="Gene3D" id="3.40.50.10470">
    <property type="entry name" value="Translation initiation factor eif-2b, domain 2"/>
    <property type="match status" value="1"/>
</dbReference>
<organism evidence="3 4">
    <name type="scientific">Halalkaliarchaeum desulfuricum</name>
    <dbReference type="NCBI Taxonomy" id="2055893"/>
    <lineage>
        <taxon>Archaea</taxon>
        <taxon>Methanobacteriati</taxon>
        <taxon>Methanobacteriota</taxon>
        <taxon>Stenosarchaea group</taxon>
        <taxon>Halobacteria</taxon>
        <taxon>Halobacteriales</taxon>
        <taxon>Haloferacaceae</taxon>
        <taxon>Halalkaliarchaeum</taxon>
    </lineage>
</organism>
<dbReference type="SUPFAM" id="SSF100950">
    <property type="entry name" value="NagB/RpiA/CoA transferase-like"/>
    <property type="match status" value="1"/>
</dbReference>
<dbReference type="AlphaFoldDB" id="A0A343THY8"/>
<dbReference type="GeneID" id="37877420"/>
<dbReference type="SUPFAM" id="SSF55811">
    <property type="entry name" value="Nudix"/>
    <property type="match status" value="1"/>
</dbReference>
<dbReference type="PANTHER" id="PTHR43475">
    <property type="entry name" value="METHYLTHIORIBOSE-1-PHOSPHATE ISOMERASE"/>
    <property type="match status" value="1"/>
</dbReference>
<dbReference type="InterPro" id="IPR015797">
    <property type="entry name" value="NUDIX_hydrolase-like_dom_sf"/>
</dbReference>
<dbReference type="InterPro" id="IPR000649">
    <property type="entry name" value="IF-2B-related"/>
</dbReference>